<organism evidence="1 2">
    <name type="scientific">Campylobacter phage CP21</name>
    <dbReference type="NCBI Taxonomy" id="2881391"/>
    <lineage>
        <taxon>Viruses</taxon>
        <taxon>Duplodnaviria</taxon>
        <taxon>Heunggongvirae</taxon>
        <taxon>Uroviricota</taxon>
        <taxon>Caudoviricetes</taxon>
        <taxon>Connertonviridae</taxon>
        <taxon>Firehammervirus</taxon>
        <taxon>Firehammervirus CP21</taxon>
    </lineage>
</organism>
<accession>I7JVY4</accession>
<name>I7JVY4_9CAUD</name>
<sequence length="34" mass="4119">MSLALNYYWIKSQNDSIKYDNLNKKLQILNLLIF</sequence>
<evidence type="ECO:0000313" key="2">
    <source>
        <dbReference type="Proteomes" id="UP000050571"/>
    </source>
</evidence>
<dbReference type="RefSeq" id="YP_007005327.1">
    <property type="nucleotide sequence ID" value="NC_019507.1"/>
</dbReference>
<dbReference type="Proteomes" id="UP000050571">
    <property type="component" value="Segment"/>
</dbReference>
<dbReference type="KEGG" id="vg:14011069"/>
<gene>
    <name evidence="1" type="primary">CP21_259</name>
</gene>
<keyword evidence="2" id="KW-1185">Reference proteome</keyword>
<proteinExistence type="predicted"/>
<protein>
    <submittedName>
        <fullName evidence="1">Uncharacterized protein</fullName>
    </submittedName>
</protein>
<dbReference type="GeneID" id="14011069"/>
<dbReference type="EMBL" id="HE815464">
    <property type="protein sequence ID" value="CCH63719.1"/>
    <property type="molecule type" value="Genomic_DNA"/>
</dbReference>
<evidence type="ECO:0000313" key="1">
    <source>
        <dbReference type="EMBL" id="CCH63719.1"/>
    </source>
</evidence>
<reference evidence="1 2" key="1">
    <citation type="journal article" date="2012" name="J. Virol.">
        <title>The Complete Genome Sequence of Bacteriophage CP21 Reveals Modular Shuffling in Campylobacter Group II Phages.</title>
        <authorList>
            <person name="Hammerl J.A."/>
            <person name="Jackel C."/>
            <person name="Reetz J."/>
            <person name="Hertwig S."/>
        </authorList>
    </citation>
    <scope>NUCLEOTIDE SEQUENCE [LARGE SCALE GENOMIC DNA]</scope>
</reference>